<reference evidence="3 4" key="1">
    <citation type="submission" date="2023-08" db="EMBL/GenBank/DDBJ databases">
        <title>Black Yeasts Isolated from many extreme environments.</title>
        <authorList>
            <person name="Coleine C."/>
            <person name="Stajich J.E."/>
            <person name="Selbmann L."/>
        </authorList>
    </citation>
    <scope>NUCLEOTIDE SEQUENCE [LARGE SCALE GENOMIC DNA]</scope>
    <source>
        <strain evidence="3 4">CCFEE 5935</strain>
    </source>
</reference>
<dbReference type="AlphaFoldDB" id="A0AAV9PP30"/>
<comment type="caution">
    <text evidence="3">The sequence shown here is derived from an EMBL/GenBank/DDBJ whole genome shotgun (WGS) entry which is preliminary data.</text>
</comment>
<keyword evidence="2" id="KW-0812">Transmembrane</keyword>
<accession>A0AAV9PP30</accession>
<organism evidence="3 4">
    <name type="scientific">Saxophila tyrrhenica</name>
    <dbReference type="NCBI Taxonomy" id="1690608"/>
    <lineage>
        <taxon>Eukaryota</taxon>
        <taxon>Fungi</taxon>
        <taxon>Dikarya</taxon>
        <taxon>Ascomycota</taxon>
        <taxon>Pezizomycotina</taxon>
        <taxon>Dothideomycetes</taxon>
        <taxon>Dothideomycetidae</taxon>
        <taxon>Mycosphaerellales</taxon>
        <taxon>Extremaceae</taxon>
        <taxon>Saxophila</taxon>
    </lineage>
</organism>
<feature type="region of interest" description="Disordered" evidence="1">
    <location>
        <begin position="1"/>
        <end position="112"/>
    </location>
</feature>
<name>A0AAV9PP30_9PEZI</name>
<dbReference type="Proteomes" id="UP001337655">
    <property type="component" value="Unassembled WGS sequence"/>
</dbReference>
<keyword evidence="2" id="KW-0472">Membrane</keyword>
<sequence>MSGRGRYYSQQYSKLDDDPSTWSSNIDADAVPEPYDPTDSSRDHPDAMPLEPYPHYQADYNNPLNRYSEQLPSSHENSPTRGPAPTRPTFSHSRATSYQPEYERGRPTSYQPEYEDFEALKTRSARPAKPARTWPWTNWSRKRKWIIFGSAAGGLILLIIIIAVAVALTSGSDFKYTPRYDQVTNAEAFNLGGATRNSVNNTQDGVGPGADTYTYYQGDESNFPDASKWVSFEDMWTANLPNMQTSCSALDIGSDNTDEDNQYIYEAIQSRANASLVDHRFILATIMQESAGCVRVGHTTSSGGVTNPGIMQSHKGQNFDSSSPRLSILQMVQDGTQGTEHGDGLVQNLDLYSSPYKAARGYNSGYIPKSGDLSEAAGATACYVSDIANRLTGWTNAKSTCPGDEKQPRGHQWLLMGDGEVSAPFAMIFERDEHAGCHDLVLDGEDRNDAQVSHEMRFEIER</sequence>
<feature type="transmembrane region" description="Helical" evidence="2">
    <location>
        <begin position="145"/>
        <end position="168"/>
    </location>
</feature>
<evidence type="ECO:0000313" key="3">
    <source>
        <dbReference type="EMBL" id="KAK5175766.1"/>
    </source>
</evidence>
<dbReference type="GeneID" id="89922255"/>
<keyword evidence="4" id="KW-1185">Reference proteome</keyword>
<gene>
    <name evidence="3" type="ORF">LTR77_000906</name>
</gene>
<protein>
    <submittedName>
        <fullName evidence="3">Uncharacterized protein</fullName>
    </submittedName>
</protein>
<evidence type="ECO:0000256" key="1">
    <source>
        <dbReference type="SAM" id="MobiDB-lite"/>
    </source>
</evidence>
<evidence type="ECO:0000313" key="4">
    <source>
        <dbReference type="Proteomes" id="UP001337655"/>
    </source>
</evidence>
<keyword evidence="2" id="KW-1133">Transmembrane helix</keyword>
<dbReference type="RefSeq" id="XP_064664404.1">
    <property type="nucleotide sequence ID" value="XM_064798170.1"/>
</dbReference>
<proteinExistence type="predicted"/>
<evidence type="ECO:0000256" key="2">
    <source>
        <dbReference type="SAM" id="Phobius"/>
    </source>
</evidence>
<dbReference type="EMBL" id="JAVRRT010000001">
    <property type="protein sequence ID" value="KAK5175766.1"/>
    <property type="molecule type" value="Genomic_DNA"/>
</dbReference>
<feature type="compositionally biased region" description="Polar residues" evidence="1">
    <location>
        <begin position="88"/>
        <end position="99"/>
    </location>
</feature>
<feature type="compositionally biased region" description="Polar residues" evidence="1">
    <location>
        <begin position="59"/>
        <end position="80"/>
    </location>
</feature>